<evidence type="ECO:0000313" key="20">
    <source>
        <dbReference type="Proteomes" id="UP001230504"/>
    </source>
</evidence>
<gene>
    <name evidence="19" type="ORF">LY79DRAFT_591489</name>
</gene>
<dbReference type="Pfam" id="PF05730">
    <property type="entry name" value="CFEM"/>
    <property type="match status" value="1"/>
</dbReference>
<keyword evidence="20" id="KW-1185">Reference proteome</keyword>
<feature type="domain" description="CFEM" evidence="18">
    <location>
        <begin position="4"/>
        <end position="112"/>
    </location>
</feature>
<dbReference type="PROSITE" id="PS52012">
    <property type="entry name" value="CFEM"/>
    <property type="match status" value="1"/>
</dbReference>
<keyword evidence="11 14" id="KW-1015">Disulfide bond</keyword>
<dbReference type="InterPro" id="IPR049326">
    <property type="entry name" value="Rhodopsin_dom_fungi"/>
</dbReference>
<feature type="transmembrane region" description="Helical" evidence="16">
    <location>
        <begin position="293"/>
        <end position="311"/>
    </location>
</feature>
<sequence length="429" mass="46911">MLAPRVLGLLICSYFGLVSAATPLSLEGIPSCAIKCMLQSLPEANCSAIDQACLCTDTKFSAAVEPCIRSQCSVIETLATTNASYSQCGKSSRDETVKVRWVGSVAIAIASVFMAMRLTTKAAKLSAWGADDTCAIVAFVLVLAVYAESFYLTEVGFGKEVWTLHDYEITSFLKLLYFLQLLYLVQIALIKASILFFFLKIFPDRRFRQCLWIVQVLNLLICLAFVAVGFGQCRPFSYFWTGWDGEHQGSCLDATVTGLAHVALNIALDIIMLVLPVTQIYKLQMNKRKKIGVMAMFQAGIFLTIASILRIKSLANFGLSLDLTADSVPVALWTYVEMGVGVAVACMPSTWQLLRLIPSKVTQLKTTVATNIGPSGSRASPNSAVFPDKPVKMSLLETRSCRSNSTTMPSSSSPRRPSDYDEWKVGQAL</sequence>
<comment type="similarity">
    <text evidence="4">Belongs to the RBT5 family.</text>
</comment>
<dbReference type="SMART" id="SM00747">
    <property type="entry name" value="CFEM"/>
    <property type="match status" value="1"/>
</dbReference>
<keyword evidence="14" id="KW-0408">Iron</keyword>
<feature type="disulfide bond" evidence="14">
    <location>
        <begin position="46"/>
        <end position="53"/>
    </location>
</feature>
<proteinExistence type="inferred from homology"/>
<feature type="disulfide bond" evidence="14">
    <location>
        <begin position="55"/>
        <end position="88"/>
    </location>
</feature>
<comment type="subcellular location">
    <subcellularLocation>
        <location evidence="2">Membrane</location>
        <topology evidence="2">Lipid-anchor</topology>
        <topology evidence="2">GPI-anchor</topology>
    </subcellularLocation>
    <subcellularLocation>
        <location evidence="1">Membrane</location>
        <topology evidence="1">Multi-pass membrane protein</topology>
    </subcellularLocation>
    <subcellularLocation>
        <location evidence="3">Secreted</location>
    </subcellularLocation>
</comment>
<dbReference type="Pfam" id="PF20684">
    <property type="entry name" value="Fung_rhodopsin"/>
    <property type="match status" value="1"/>
</dbReference>
<keyword evidence="10 16" id="KW-0472">Membrane</keyword>
<evidence type="ECO:0000256" key="9">
    <source>
        <dbReference type="ARBA" id="ARBA00022989"/>
    </source>
</evidence>
<keyword evidence="12" id="KW-0449">Lipoprotein</keyword>
<dbReference type="GO" id="GO:0005576">
    <property type="term" value="C:extracellular region"/>
    <property type="evidence" value="ECO:0007669"/>
    <property type="project" value="UniProtKB-SubCell"/>
</dbReference>
<keyword evidence="5" id="KW-0964">Secreted</keyword>
<evidence type="ECO:0000256" key="12">
    <source>
        <dbReference type="ARBA" id="ARBA00023288"/>
    </source>
</evidence>
<keyword evidence="6" id="KW-0325">Glycoprotein</keyword>
<feature type="region of interest" description="Disordered" evidence="15">
    <location>
        <begin position="400"/>
        <end position="429"/>
    </location>
</feature>
<feature type="transmembrane region" description="Helical" evidence="16">
    <location>
        <begin position="132"/>
        <end position="152"/>
    </location>
</feature>
<dbReference type="Proteomes" id="UP001230504">
    <property type="component" value="Unassembled WGS sequence"/>
</dbReference>
<dbReference type="GeneID" id="85445525"/>
<protein>
    <submittedName>
        <fullName evidence="19">Integral membrane protein</fullName>
    </submittedName>
</protein>
<keyword evidence="7 16" id="KW-0812">Transmembrane</keyword>
<feature type="signal peptide" evidence="17">
    <location>
        <begin position="1"/>
        <end position="20"/>
    </location>
</feature>
<comment type="caution">
    <text evidence="19">The sequence shown here is derived from an EMBL/GenBank/DDBJ whole genome shotgun (WGS) entry which is preliminary data.</text>
</comment>
<evidence type="ECO:0000256" key="2">
    <source>
        <dbReference type="ARBA" id="ARBA00004589"/>
    </source>
</evidence>
<comment type="similarity">
    <text evidence="13">Belongs to the SAT4 family.</text>
</comment>
<keyword evidence="14" id="KW-0479">Metal-binding</keyword>
<keyword evidence="8 17" id="KW-0732">Signal</keyword>
<evidence type="ECO:0000256" key="1">
    <source>
        <dbReference type="ARBA" id="ARBA00004141"/>
    </source>
</evidence>
<evidence type="ECO:0000256" key="15">
    <source>
        <dbReference type="SAM" id="MobiDB-lite"/>
    </source>
</evidence>
<evidence type="ECO:0000256" key="14">
    <source>
        <dbReference type="PROSITE-ProRule" id="PRU01356"/>
    </source>
</evidence>
<evidence type="ECO:0000256" key="17">
    <source>
        <dbReference type="SAM" id="SignalP"/>
    </source>
</evidence>
<dbReference type="AlphaFoldDB" id="A0AAD8V329"/>
<feature type="transmembrane region" description="Helical" evidence="16">
    <location>
        <begin position="210"/>
        <end position="230"/>
    </location>
</feature>
<evidence type="ECO:0000256" key="13">
    <source>
        <dbReference type="ARBA" id="ARBA00038359"/>
    </source>
</evidence>
<evidence type="ECO:0000256" key="5">
    <source>
        <dbReference type="ARBA" id="ARBA00022525"/>
    </source>
</evidence>
<accession>A0AAD8V329</accession>
<evidence type="ECO:0000259" key="18">
    <source>
        <dbReference type="PROSITE" id="PS52012"/>
    </source>
</evidence>
<organism evidence="19 20">
    <name type="scientific">Colletotrichum navitas</name>
    <dbReference type="NCBI Taxonomy" id="681940"/>
    <lineage>
        <taxon>Eukaryota</taxon>
        <taxon>Fungi</taxon>
        <taxon>Dikarya</taxon>
        <taxon>Ascomycota</taxon>
        <taxon>Pezizomycotina</taxon>
        <taxon>Sordariomycetes</taxon>
        <taxon>Hypocreomycetidae</taxon>
        <taxon>Glomerellales</taxon>
        <taxon>Glomerellaceae</taxon>
        <taxon>Colletotrichum</taxon>
        <taxon>Colletotrichum graminicola species complex</taxon>
    </lineage>
</organism>
<feature type="transmembrane region" description="Helical" evidence="16">
    <location>
        <begin position="262"/>
        <end position="281"/>
    </location>
</feature>
<feature type="chain" id="PRO_5041935439" evidence="17">
    <location>
        <begin position="21"/>
        <end position="429"/>
    </location>
</feature>
<name>A0AAD8V329_9PEZI</name>
<feature type="compositionally biased region" description="Low complexity" evidence="15">
    <location>
        <begin position="401"/>
        <end position="415"/>
    </location>
</feature>
<evidence type="ECO:0000256" key="6">
    <source>
        <dbReference type="ARBA" id="ARBA00022622"/>
    </source>
</evidence>
<dbReference type="InterPro" id="IPR052337">
    <property type="entry name" value="SAT4-like"/>
</dbReference>
<feature type="compositionally biased region" description="Basic and acidic residues" evidence="15">
    <location>
        <begin position="416"/>
        <end position="429"/>
    </location>
</feature>
<dbReference type="EMBL" id="JAHLJV010000044">
    <property type="protein sequence ID" value="KAK1585443.1"/>
    <property type="molecule type" value="Genomic_DNA"/>
</dbReference>
<dbReference type="GO" id="GO:0098552">
    <property type="term" value="C:side of membrane"/>
    <property type="evidence" value="ECO:0007669"/>
    <property type="project" value="UniProtKB-KW"/>
</dbReference>
<evidence type="ECO:0000256" key="16">
    <source>
        <dbReference type="SAM" id="Phobius"/>
    </source>
</evidence>
<feature type="disulfide bond" evidence="14">
    <location>
        <begin position="32"/>
        <end position="72"/>
    </location>
</feature>
<feature type="transmembrane region" description="Helical" evidence="16">
    <location>
        <begin position="101"/>
        <end position="120"/>
    </location>
</feature>
<feature type="disulfide bond" evidence="14">
    <location>
        <begin position="36"/>
        <end position="67"/>
    </location>
</feature>
<evidence type="ECO:0000256" key="7">
    <source>
        <dbReference type="ARBA" id="ARBA00022692"/>
    </source>
</evidence>
<feature type="transmembrane region" description="Helical" evidence="16">
    <location>
        <begin position="331"/>
        <end position="354"/>
    </location>
</feature>
<dbReference type="GO" id="GO:0046872">
    <property type="term" value="F:metal ion binding"/>
    <property type="evidence" value="ECO:0007669"/>
    <property type="project" value="UniProtKB-UniRule"/>
</dbReference>
<evidence type="ECO:0000256" key="11">
    <source>
        <dbReference type="ARBA" id="ARBA00023157"/>
    </source>
</evidence>
<feature type="binding site" description="axial binding residue" evidence="14">
    <location>
        <position position="50"/>
    </location>
    <ligand>
        <name>heme</name>
        <dbReference type="ChEBI" id="CHEBI:30413"/>
    </ligand>
    <ligandPart>
        <name>Fe</name>
        <dbReference type="ChEBI" id="CHEBI:18248"/>
    </ligandPart>
</feature>
<evidence type="ECO:0000256" key="4">
    <source>
        <dbReference type="ARBA" id="ARBA00010031"/>
    </source>
</evidence>
<feature type="transmembrane region" description="Helical" evidence="16">
    <location>
        <begin position="172"/>
        <end position="198"/>
    </location>
</feature>
<evidence type="ECO:0000256" key="10">
    <source>
        <dbReference type="ARBA" id="ARBA00023136"/>
    </source>
</evidence>
<reference evidence="19" key="1">
    <citation type="submission" date="2021-06" db="EMBL/GenBank/DDBJ databases">
        <title>Comparative genomics, transcriptomics and evolutionary studies reveal genomic signatures of adaptation to plant cell wall in hemibiotrophic fungi.</title>
        <authorList>
            <consortium name="DOE Joint Genome Institute"/>
            <person name="Baroncelli R."/>
            <person name="Diaz J.F."/>
            <person name="Benocci T."/>
            <person name="Peng M."/>
            <person name="Battaglia E."/>
            <person name="Haridas S."/>
            <person name="Andreopoulos W."/>
            <person name="Labutti K."/>
            <person name="Pangilinan J."/>
            <person name="Floch G.L."/>
            <person name="Makela M.R."/>
            <person name="Henrissat B."/>
            <person name="Grigoriev I.V."/>
            <person name="Crouch J.A."/>
            <person name="De Vries R.P."/>
            <person name="Sukno S.A."/>
            <person name="Thon M.R."/>
        </authorList>
    </citation>
    <scope>NUCLEOTIDE SEQUENCE</scope>
    <source>
        <strain evidence="19">CBS 125086</strain>
    </source>
</reference>
<keyword evidence="6" id="KW-0336">GPI-anchor</keyword>
<dbReference type="InterPro" id="IPR008427">
    <property type="entry name" value="Extracellular_membr_CFEM_dom"/>
</dbReference>
<dbReference type="RefSeq" id="XP_060412467.1">
    <property type="nucleotide sequence ID" value="XM_060561285.1"/>
</dbReference>
<dbReference type="PANTHER" id="PTHR33048">
    <property type="entry name" value="PTH11-LIKE INTEGRAL MEMBRANE PROTEIN (AFU_ORTHOLOGUE AFUA_5G11245)"/>
    <property type="match status" value="1"/>
</dbReference>
<keyword evidence="14" id="KW-0349">Heme</keyword>
<evidence type="ECO:0000256" key="3">
    <source>
        <dbReference type="ARBA" id="ARBA00004613"/>
    </source>
</evidence>
<evidence type="ECO:0000256" key="8">
    <source>
        <dbReference type="ARBA" id="ARBA00022729"/>
    </source>
</evidence>
<evidence type="ECO:0000313" key="19">
    <source>
        <dbReference type="EMBL" id="KAK1585443.1"/>
    </source>
</evidence>
<keyword evidence="9 16" id="KW-1133">Transmembrane helix</keyword>
<dbReference type="PANTHER" id="PTHR33048:SF143">
    <property type="entry name" value="EXTRACELLULAR MEMBRANE PROTEIN CFEM DOMAIN-CONTAINING PROTEIN-RELATED"/>
    <property type="match status" value="1"/>
</dbReference>